<organism evidence="1 2">
    <name type="scientific">Abditibacterium utsteinense</name>
    <dbReference type="NCBI Taxonomy" id="1960156"/>
    <lineage>
        <taxon>Bacteria</taxon>
        <taxon>Pseudomonadati</taxon>
        <taxon>Abditibacteriota</taxon>
        <taxon>Abditibacteriia</taxon>
        <taxon>Abditibacteriales</taxon>
        <taxon>Abditibacteriaceae</taxon>
        <taxon>Abditibacterium</taxon>
    </lineage>
</organism>
<dbReference type="EMBL" id="NIGF01000001">
    <property type="protein sequence ID" value="PQV65383.1"/>
    <property type="molecule type" value="Genomic_DNA"/>
</dbReference>
<dbReference type="OrthoDB" id="564871at2"/>
<dbReference type="Proteomes" id="UP000237684">
    <property type="component" value="Unassembled WGS sequence"/>
</dbReference>
<dbReference type="RefSeq" id="WP_105482125.1">
    <property type="nucleotide sequence ID" value="NZ_NIGF01000001.1"/>
</dbReference>
<dbReference type="AlphaFoldDB" id="A0A2S8SX54"/>
<reference evidence="1 2" key="1">
    <citation type="journal article" date="2018" name="Syst. Appl. Microbiol.">
        <title>Abditibacterium utsteinense sp. nov., the first cultivated member of candidate phylum FBP, isolated from ice-free Antarctic soil samples.</title>
        <authorList>
            <person name="Tahon G."/>
            <person name="Tytgat B."/>
            <person name="Lebbe L."/>
            <person name="Carlier A."/>
            <person name="Willems A."/>
        </authorList>
    </citation>
    <scope>NUCLEOTIDE SEQUENCE [LARGE SCALE GENOMIC DNA]</scope>
    <source>
        <strain evidence="1 2">LMG 29911</strain>
    </source>
</reference>
<dbReference type="SUPFAM" id="SSF53448">
    <property type="entry name" value="Nucleotide-diphospho-sugar transferases"/>
    <property type="match status" value="1"/>
</dbReference>
<dbReference type="Gene3D" id="3.90.550.10">
    <property type="entry name" value="Spore Coat Polysaccharide Biosynthesis Protein SpsA, Chain A"/>
    <property type="match status" value="1"/>
</dbReference>
<proteinExistence type="predicted"/>
<protein>
    <submittedName>
        <fullName evidence="1">Uncharacterized protein</fullName>
    </submittedName>
</protein>
<dbReference type="InParanoid" id="A0A2S8SX54"/>
<evidence type="ECO:0000313" key="2">
    <source>
        <dbReference type="Proteomes" id="UP000237684"/>
    </source>
</evidence>
<name>A0A2S8SX54_9BACT</name>
<keyword evidence="2" id="KW-1185">Reference proteome</keyword>
<evidence type="ECO:0000313" key="1">
    <source>
        <dbReference type="EMBL" id="PQV65383.1"/>
    </source>
</evidence>
<dbReference type="InterPro" id="IPR029044">
    <property type="entry name" value="Nucleotide-diphossugar_trans"/>
</dbReference>
<accession>A0A2S8SX54</accession>
<gene>
    <name evidence="1" type="ORF">B1R32_101123</name>
</gene>
<comment type="caution">
    <text evidence="1">The sequence shown here is derived from an EMBL/GenBank/DDBJ whole genome shotgun (WGS) entry which is preliminary data.</text>
</comment>
<sequence>MKAETLPVVCLAVGDAYADQYVSRLYGMLQRHCPQPFTLLCYSDRDRIVPPEVQMRDCSTWSEMLRPAMRPTTRKLRFFDGKTVPFDEFLYLDITLVIHRDMTSLLDYAFTQLQDLVIVRDWFYPSYNSCVMRIRRGSLSVFCDAFVAGETYPHRIAGDQDFLSACIEAKGLQDQVATFRPEDVASYKLLRRLNRRDSDAAQRAVEAATIVKFHGKPKPHQVLDPFFNFFRMRLKNRDDANFFRRELRREWSAPMENFEVNKRTGGI</sequence>